<gene>
    <name evidence="3" type="ORF">SLS62_010234</name>
</gene>
<keyword evidence="4" id="KW-1185">Reference proteome</keyword>
<dbReference type="GO" id="GO:0005634">
    <property type="term" value="C:nucleus"/>
    <property type="evidence" value="ECO:0007669"/>
    <property type="project" value="TreeGrafter"/>
</dbReference>
<feature type="compositionally biased region" description="Low complexity" evidence="1">
    <location>
        <begin position="814"/>
        <end position="823"/>
    </location>
</feature>
<feature type="compositionally biased region" description="Basic and acidic residues" evidence="1">
    <location>
        <begin position="224"/>
        <end position="234"/>
    </location>
</feature>
<protein>
    <recommendedName>
        <fullName evidence="2">SprT-like domain-containing protein</fullName>
    </recommendedName>
</protein>
<feature type="compositionally biased region" description="Low complexity" evidence="1">
    <location>
        <begin position="449"/>
        <end position="460"/>
    </location>
</feature>
<sequence length="823" mass="88996">MATSILDSSGSEDEFPAVASIIRRHRSKPTATSTTTTTTTKVPTLLGQDDKENIPSPSSKPQLKLSSMSPQKVQATPMRRRKLGMAQTQAVDGSLFQPWTGKKGGDAAEDGSRTATRQRETSRLHPKTSRALLRQGSIESFNSSSMDTTANTTTSKDLRRMRSRPRLEIDSDEDEEDPFARRRAKSVRPLRFRELLAARSATPHDDDEDDDEESPNPNSQLQREAARRRMDKYDTTAGSSSFQTSEGGSEFNAFQSDSELFKTPPKTQAKTPGRRRLNVAKTAASVNPVEKKAPRTASRATSVAMKDDPTKKRLGDQPSLDSKVVPGNTSSKGPLATKGAGLEDAFQKLQIFNDFSGSDSDIQPKKSTATAMDPSTPSKKTNKTLSASSLAPKTPRIPLSPWKPEQKEFWDPEVNFAWIDKHSPAKQSAPKLDFTTSSKQNGNPKKKSASASTPAAAAAADTIQPVISPTKKQQREAKKAFDAAKDDVARSFLAALDERVTEGKLSQLTEATGGLRTVWSNALQTTAGRAHWKCRTVARTTTLPDGTIASTEKEAQHEAHIELASKVLTNEADLLNTVAHEFCHLVVFMLHHNPSDKNAKKPAAHGSEFKAWGRRVSAAFAHRGIEVTTKHSYDIDYKFAWRCGDCATEVRRHSRSVDPRRHRCGRCRGLLAQIKPVPRGGGGLTLDEGSDAAAQLSGGNEKSRKKRQPSAWQEFLAKEMKELSNGGGSAARGKEAGGGKGLSFEKKMEIVSGKWKTVRDGKAAAAAKTDKDGSSSSKDITEGIKALEIEDAGTATADDVGVSATADDDDDDVVVISSSSSSG</sequence>
<feature type="compositionally biased region" description="Basic and acidic residues" evidence="1">
    <location>
        <begin position="305"/>
        <end position="315"/>
    </location>
</feature>
<name>A0AAN9UCF1_9PEZI</name>
<feature type="domain" description="SprT-like" evidence="2">
    <location>
        <begin position="494"/>
        <end position="674"/>
    </location>
</feature>
<feature type="compositionally biased region" description="Polar residues" evidence="1">
    <location>
        <begin position="355"/>
        <end position="391"/>
    </location>
</feature>
<dbReference type="PANTHER" id="PTHR23099:SF0">
    <property type="entry name" value="GERM CELL NUCLEAR ACIDIC PROTEIN"/>
    <property type="match status" value="1"/>
</dbReference>
<feature type="compositionally biased region" description="Polar residues" evidence="1">
    <location>
        <begin position="434"/>
        <end position="443"/>
    </location>
</feature>
<dbReference type="AlphaFoldDB" id="A0AAN9UCF1"/>
<dbReference type="InterPro" id="IPR035240">
    <property type="entry name" value="SprT_Zn_ribbon"/>
</dbReference>
<evidence type="ECO:0000313" key="4">
    <source>
        <dbReference type="Proteomes" id="UP001320420"/>
    </source>
</evidence>
<feature type="region of interest" description="Disordered" evidence="1">
    <location>
        <begin position="355"/>
        <end position="405"/>
    </location>
</feature>
<reference evidence="3 4" key="1">
    <citation type="submission" date="2024-02" db="EMBL/GenBank/DDBJ databases">
        <title>De novo assembly and annotation of 12 fungi associated with fruit tree decline syndrome in Ontario, Canada.</title>
        <authorList>
            <person name="Sulman M."/>
            <person name="Ellouze W."/>
            <person name="Ilyukhin E."/>
        </authorList>
    </citation>
    <scope>NUCLEOTIDE SEQUENCE [LARGE SCALE GENOMIC DNA]</scope>
    <source>
        <strain evidence="3 4">M11/M66-122</strain>
    </source>
</reference>
<feature type="compositionally biased region" description="Acidic residues" evidence="1">
    <location>
        <begin position="205"/>
        <end position="214"/>
    </location>
</feature>
<feature type="compositionally biased region" description="Basic and acidic residues" evidence="1">
    <location>
        <begin position="103"/>
        <end position="123"/>
    </location>
</feature>
<evidence type="ECO:0000313" key="3">
    <source>
        <dbReference type="EMBL" id="KAK7744331.1"/>
    </source>
</evidence>
<dbReference type="Pfam" id="PF10263">
    <property type="entry name" value="SprT-like"/>
    <property type="match status" value="1"/>
</dbReference>
<feature type="region of interest" description="Disordered" evidence="1">
    <location>
        <begin position="801"/>
        <end position="823"/>
    </location>
</feature>
<comment type="caution">
    <text evidence="3">The sequence shown here is derived from an EMBL/GenBank/DDBJ whole genome shotgun (WGS) entry which is preliminary data.</text>
</comment>
<dbReference type="PANTHER" id="PTHR23099">
    <property type="entry name" value="TRANSCRIPTIONAL REGULATOR"/>
    <property type="match status" value="1"/>
</dbReference>
<organism evidence="3 4">
    <name type="scientific">Diatrype stigma</name>
    <dbReference type="NCBI Taxonomy" id="117547"/>
    <lineage>
        <taxon>Eukaryota</taxon>
        <taxon>Fungi</taxon>
        <taxon>Dikarya</taxon>
        <taxon>Ascomycota</taxon>
        <taxon>Pezizomycotina</taxon>
        <taxon>Sordariomycetes</taxon>
        <taxon>Xylariomycetidae</taxon>
        <taxon>Xylariales</taxon>
        <taxon>Diatrypaceae</taxon>
        <taxon>Diatrype</taxon>
    </lineage>
</organism>
<feature type="compositionally biased region" description="Basic and acidic residues" evidence="1">
    <location>
        <begin position="156"/>
        <end position="169"/>
    </location>
</feature>
<feature type="region of interest" description="Disordered" evidence="1">
    <location>
        <begin position="1"/>
        <end position="339"/>
    </location>
</feature>
<feature type="compositionally biased region" description="Polar residues" evidence="1">
    <location>
        <begin position="137"/>
        <end position="155"/>
    </location>
</feature>
<feature type="compositionally biased region" description="Polar residues" evidence="1">
    <location>
        <begin position="236"/>
        <end position="258"/>
    </location>
</feature>
<feature type="compositionally biased region" description="Low complexity" evidence="1">
    <location>
        <begin position="55"/>
        <end position="70"/>
    </location>
</feature>
<evidence type="ECO:0000259" key="2">
    <source>
        <dbReference type="SMART" id="SM00731"/>
    </source>
</evidence>
<dbReference type="Pfam" id="PF17283">
    <property type="entry name" value="Zn_ribbon_SprT"/>
    <property type="match status" value="1"/>
</dbReference>
<feature type="compositionally biased region" description="Low complexity" evidence="1">
    <location>
        <begin position="30"/>
        <end position="40"/>
    </location>
</feature>
<dbReference type="SMART" id="SM00731">
    <property type="entry name" value="SprT"/>
    <property type="match status" value="1"/>
</dbReference>
<dbReference type="EMBL" id="JAKJXP020000122">
    <property type="protein sequence ID" value="KAK7744331.1"/>
    <property type="molecule type" value="Genomic_DNA"/>
</dbReference>
<dbReference type="InterPro" id="IPR006640">
    <property type="entry name" value="SprT-like_domain"/>
</dbReference>
<dbReference type="Proteomes" id="UP001320420">
    <property type="component" value="Unassembled WGS sequence"/>
</dbReference>
<dbReference type="GO" id="GO:0006950">
    <property type="term" value="P:response to stress"/>
    <property type="evidence" value="ECO:0007669"/>
    <property type="project" value="UniProtKB-ARBA"/>
</dbReference>
<accession>A0AAN9UCF1</accession>
<evidence type="ECO:0000256" key="1">
    <source>
        <dbReference type="SAM" id="MobiDB-lite"/>
    </source>
</evidence>
<feature type="region of interest" description="Disordered" evidence="1">
    <location>
        <begin position="425"/>
        <end position="472"/>
    </location>
</feature>
<feature type="region of interest" description="Disordered" evidence="1">
    <location>
        <begin position="678"/>
        <end position="711"/>
    </location>
</feature>
<feature type="compositionally biased region" description="Basic residues" evidence="1">
    <location>
        <begin position="181"/>
        <end position="190"/>
    </location>
</feature>
<feature type="region of interest" description="Disordered" evidence="1">
    <location>
        <begin position="758"/>
        <end position="779"/>
    </location>
</feature>
<proteinExistence type="predicted"/>